<dbReference type="EMBL" id="PUGF01000023">
    <property type="protein sequence ID" value="PRC91436.1"/>
    <property type="molecule type" value="Genomic_DNA"/>
</dbReference>
<feature type="chain" id="PRO_5015758990" description="SnoaL-like domain-containing protein" evidence="1">
    <location>
        <begin position="24"/>
        <end position="155"/>
    </location>
</feature>
<dbReference type="InterPro" id="IPR037401">
    <property type="entry name" value="SnoaL-like"/>
</dbReference>
<comment type="caution">
    <text evidence="3">The sequence shown here is derived from an EMBL/GenBank/DDBJ whole genome shotgun (WGS) entry which is preliminary data.</text>
</comment>
<sequence>MKTAFNSIVFIFMVMSMTTASFSATTSISPEELVQLQLDAYNAHDMDAFLATYSDTAQIIEFPSTVQAVGKEQMRQRYATRFNDPTRHCTIVNRIVMGNTIVDHERIRATFPEGVGVLEAIAIYEVVDGKIVKATLKVGEKKLDTDVGLPRHSEK</sequence>
<evidence type="ECO:0000313" key="4">
    <source>
        <dbReference type="Proteomes" id="UP000237839"/>
    </source>
</evidence>
<name>A0A2S9GUV8_9BURK</name>
<gene>
    <name evidence="3" type="ORF">S2091_3851</name>
</gene>
<proteinExistence type="predicted"/>
<reference evidence="3 4" key="1">
    <citation type="submission" date="2018-02" db="EMBL/GenBank/DDBJ databases">
        <title>Solimicrobium silvestre gen. nov., sp. nov., isolated from alpine forest soil.</title>
        <authorList>
            <person name="Margesin R."/>
            <person name="Albuquerque L."/>
            <person name="Zhang D.-C."/>
            <person name="Froufe H.J.C."/>
            <person name="Severino R."/>
            <person name="Roxo I."/>
            <person name="Egas C."/>
            <person name="Da Costa M.S."/>
        </authorList>
    </citation>
    <scope>NUCLEOTIDE SEQUENCE [LARGE SCALE GENOMIC DNA]</scope>
    <source>
        <strain evidence="3 4">S20-91</strain>
    </source>
</reference>
<dbReference type="RefSeq" id="WP_165795036.1">
    <property type="nucleotide sequence ID" value="NZ_PUGF01000023.1"/>
</dbReference>
<evidence type="ECO:0000256" key="1">
    <source>
        <dbReference type="SAM" id="SignalP"/>
    </source>
</evidence>
<dbReference type="Gene3D" id="3.10.450.50">
    <property type="match status" value="1"/>
</dbReference>
<feature type="domain" description="SnoaL-like" evidence="2">
    <location>
        <begin position="37"/>
        <end position="133"/>
    </location>
</feature>
<feature type="signal peptide" evidence="1">
    <location>
        <begin position="1"/>
        <end position="23"/>
    </location>
</feature>
<accession>A0A2S9GUV8</accession>
<organism evidence="3 4">
    <name type="scientific">Solimicrobium silvestre</name>
    <dbReference type="NCBI Taxonomy" id="2099400"/>
    <lineage>
        <taxon>Bacteria</taxon>
        <taxon>Pseudomonadati</taxon>
        <taxon>Pseudomonadota</taxon>
        <taxon>Betaproteobacteria</taxon>
        <taxon>Burkholderiales</taxon>
        <taxon>Oxalobacteraceae</taxon>
        <taxon>Solimicrobium</taxon>
    </lineage>
</organism>
<dbReference type="SUPFAM" id="SSF54427">
    <property type="entry name" value="NTF2-like"/>
    <property type="match status" value="1"/>
</dbReference>
<keyword evidence="1" id="KW-0732">Signal</keyword>
<evidence type="ECO:0000313" key="3">
    <source>
        <dbReference type="EMBL" id="PRC91436.1"/>
    </source>
</evidence>
<evidence type="ECO:0000259" key="2">
    <source>
        <dbReference type="Pfam" id="PF12680"/>
    </source>
</evidence>
<dbReference type="Pfam" id="PF12680">
    <property type="entry name" value="SnoaL_2"/>
    <property type="match status" value="1"/>
</dbReference>
<dbReference type="AlphaFoldDB" id="A0A2S9GUV8"/>
<protein>
    <recommendedName>
        <fullName evidence="2">SnoaL-like domain-containing protein</fullName>
    </recommendedName>
</protein>
<keyword evidence="4" id="KW-1185">Reference proteome</keyword>
<dbReference type="Proteomes" id="UP000237839">
    <property type="component" value="Unassembled WGS sequence"/>
</dbReference>
<dbReference type="InterPro" id="IPR032710">
    <property type="entry name" value="NTF2-like_dom_sf"/>
</dbReference>